<dbReference type="Proteomes" id="UP001153620">
    <property type="component" value="Chromosome 3"/>
</dbReference>
<dbReference type="Pfam" id="PF00656">
    <property type="entry name" value="Peptidase_C14"/>
    <property type="match status" value="1"/>
</dbReference>
<proteinExistence type="inferred from homology"/>
<dbReference type="Gene3D" id="3.40.50.1460">
    <property type="match status" value="1"/>
</dbReference>
<evidence type="ECO:0000313" key="7">
    <source>
        <dbReference type="Proteomes" id="UP001153620"/>
    </source>
</evidence>
<evidence type="ECO:0000313" key="6">
    <source>
        <dbReference type="EMBL" id="CAH1730058.1"/>
    </source>
</evidence>
<name>A0A9P0NLI5_9DIPT</name>
<keyword evidence="7" id="KW-1185">Reference proteome</keyword>
<dbReference type="AlphaFoldDB" id="A0A9P0NLI5"/>
<dbReference type="SUPFAM" id="SSF52129">
    <property type="entry name" value="Caspase-like"/>
    <property type="match status" value="1"/>
</dbReference>
<dbReference type="PROSITE" id="PS50208">
    <property type="entry name" value="CASPASE_P20"/>
    <property type="match status" value="1"/>
</dbReference>
<dbReference type="PANTHER" id="PTHR47901">
    <property type="entry name" value="CASPASE RECRUITMENT DOMAIN-CONTAINING PROTEIN 18"/>
    <property type="match status" value="1"/>
</dbReference>
<dbReference type="PRINTS" id="PR00376">
    <property type="entry name" value="IL1BCENZYME"/>
</dbReference>
<evidence type="ECO:0000256" key="4">
    <source>
        <dbReference type="ARBA" id="ARBA00022801"/>
    </source>
</evidence>
<dbReference type="InterPro" id="IPR002398">
    <property type="entry name" value="Pept_C14"/>
</dbReference>
<evidence type="ECO:0000256" key="2">
    <source>
        <dbReference type="ARBA" id="ARBA00022670"/>
    </source>
</evidence>
<reference evidence="6" key="2">
    <citation type="submission" date="2022-10" db="EMBL/GenBank/DDBJ databases">
        <authorList>
            <consortium name="ENA_rothamsted_submissions"/>
            <consortium name="culmorum"/>
            <person name="King R."/>
        </authorList>
    </citation>
    <scope>NUCLEOTIDE SEQUENCE</scope>
</reference>
<reference evidence="6" key="1">
    <citation type="submission" date="2022-01" db="EMBL/GenBank/DDBJ databases">
        <authorList>
            <person name="King R."/>
        </authorList>
    </citation>
    <scope>NUCLEOTIDE SEQUENCE</scope>
</reference>
<gene>
    <name evidence="6" type="ORF">CHIRRI_LOCUS12108</name>
</gene>
<keyword evidence="2" id="KW-0645">Protease</keyword>
<keyword evidence="4" id="KW-0378">Hydrolase</keyword>
<feature type="domain" description="Caspase family p20" evidence="5">
    <location>
        <begin position="1"/>
        <end position="116"/>
    </location>
</feature>
<dbReference type="InterPro" id="IPR011600">
    <property type="entry name" value="Pept_C14_caspase"/>
</dbReference>
<dbReference type="InterPro" id="IPR029030">
    <property type="entry name" value="Caspase-like_dom_sf"/>
</dbReference>
<dbReference type="InterPro" id="IPR001309">
    <property type="entry name" value="Pept_C14_p20"/>
</dbReference>
<protein>
    <recommendedName>
        <fullName evidence="5">Caspase family p20 domain-containing protein</fullName>
    </recommendedName>
</protein>
<dbReference type="SMART" id="SM00115">
    <property type="entry name" value="CASc"/>
    <property type="match status" value="1"/>
</dbReference>
<evidence type="ECO:0000256" key="3">
    <source>
        <dbReference type="ARBA" id="ARBA00022703"/>
    </source>
</evidence>
<dbReference type="GO" id="GO:0004197">
    <property type="term" value="F:cysteine-type endopeptidase activity"/>
    <property type="evidence" value="ECO:0007669"/>
    <property type="project" value="InterPro"/>
</dbReference>
<dbReference type="GO" id="GO:0006915">
    <property type="term" value="P:apoptotic process"/>
    <property type="evidence" value="ECO:0007669"/>
    <property type="project" value="UniProtKB-KW"/>
</dbReference>
<evidence type="ECO:0000256" key="1">
    <source>
        <dbReference type="ARBA" id="ARBA00010134"/>
    </source>
</evidence>
<sequence>MDFKDSKTDHRKGSEQDIISLRMTFETNLKFEFHLHENFTVQKIKDELENLSKREFDDEACLVIVLMTHGSNDGLVRAVDENFDKSLLWENFTDERCPSLAGKPRLIFLQTCRGNIHNNGCELGSNSNDPPSSCANNDSDSNESKFKLEKNNFAQLPIDFFVGYATIEGFFSLRVWTGSFFVQVRHKSFLQ</sequence>
<dbReference type="PANTHER" id="PTHR47901:SF8">
    <property type="entry name" value="CASPASE-3"/>
    <property type="match status" value="1"/>
</dbReference>
<evidence type="ECO:0000259" key="5">
    <source>
        <dbReference type="PROSITE" id="PS50208"/>
    </source>
</evidence>
<dbReference type="InterPro" id="IPR015917">
    <property type="entry name" value="Pept_C14A"/>
</dbReference>
<keyword evidence="3" id="KW-0053">Apoptosis</keyword>
<accession>A0A9P0NLI5</accession>
<dbReference type="GO" id="GO:0006508">
    <property type="term" value="P:proteolysis"/>
    <property type="evidence" value="ECO:0007669"/>
    <property type="project" value="UniProtKB-KW"/>
</dbReference>
<comment type="similarity">
    <text evidence="1">Belongs to the peptidase C14A family.</text>
</comment>
<dbReference type="EMBL" id="OU895879">
    <property type="protein sequence ID" value="CAH1730058.1"/>
    <property type="molecule type" value="Genomic_DNA"/>
</dbReference>
<organism evidence="6 7">
    <name type="scientific">Chironomus riparius</name>
    <dbReference type="NCBI Taxonomy" id="315576"/>
    <lineage>
        <taxon>Eukaryota</taxon>
        <taxon>Metazoa</taxon>
        <taxon>Ecdysozoa</taxon>
        <taxon>Arthropoda</taxon>
        <taxon>Hexapoda</taxon>
        <taxon>Insecta</taxon>
        <taxon>Pterygota</taxon>
        <taxon>Neoptera</taxon>
        <taxon>Endopterygota</taxon>
        <taxon>Diptera</taxon>
        <taxon>Nematocera</taxon>
        <taxon>Chironomoidea</taxon>
        <taxon>Chironomidae</taxon>
        <taxon>Chironominae</taxon>
        <taxon>Chironomus</taxon>
    </lineage>
</organism>